<proteinExistence type="predicted"/>
<evidence type="ECO:0000259" key="2">
    <source>
        <dbReference type="Pfam" id="PF10145"/>
    </source>
</evidence>
<evidence type="ECO:0000256" key="1">
    <source>
        <dbReference type="ARBA" id="ARBA00022612"/>
    </source>
</evidence>
<dbReference type="InterPro" id="IPR010090">
    <property type="entry name" value="Phage_tape_meas"/>
</dbReference>
<feature type="non-terminal residue" evidence="3">
    <location>
        <position position="321"/>
    </location>
</feature>
<dbReference type="NCBIfam" id="TIGR01760">
    <property type="entry name" value="tape_meas_TP901"/>
    <property type="match status" value="1"/>
</dbReference>
<evidence type="ECO:0000313" key="3">
    <source>
        <dbReference type="EMBL" id="KKK79053.1"/>
    </source>
</evidence>
<accession>A0A0F8YCF9</accession>
<dbReference type="AlphaFoldDB" id="A0A0F8YCF9"/>
<reference evidence="3" key="1">
    <citation type="journal article" date="2015" name="Nature">
        <title>Complex archaea that bridge the gap between prokaryotes and eukaryotes.</title>
        <authorList>
            <person name="Spang A."/>
            <person name="Saw J.H."/>
            <person name="Jorgensen S.L."/>
            <person name="Zaremba-Niedzwiedzka K."/>
            <person name="Martijn J."/>
            <person name="Lind A.E."/>
            <person name="van Eijk R."/>
            <person name="Schleper C."/>
            <person name="Guy L."/>
            <person name="Ettema T.J."/>
        </authorList>
    </citation>
    <scope>NUCLEOTIDE SEQUENCE</scope>
</reference>
<dbReference type="Pfam" id="PF10145">
    <property type="entry name" value="PhageMin_Tail"/>
    <property type="match status" value="1"/>
</dbReference>
<sequence>MAADLQIIVTLKDKASKGLKALTGKAGKLGSAVGKVMRAGVLAGGAAIAGLGVLSIKTFADFDKAMTNSLAIMGDVTDYQRGEMEQAARQVAKTTTFSAKEAAEAYFFLASAGLDAAQSIGAMPKVAAFAQAGNFELALATDLLTDAQSALGLTVDDTAKNIENMSRVSDVLIKANTLSNATAQQFSESLTNKAGPALRATNKSVEEGVAVLSVFADQGIKGAEAGTKLGIVLRDLQTKALQNAGEFEQLGISVFDSEGEMRNMADIIGDVESALGPLSTAQRKATLLQLGFSDKSVSAVQALLGNSEAIREYQTELEKAG</sequence>
<dbReference type="EMBL" id="LAZR01054204">
    <property type="protein sequence ID" value="KKK79053.1"/>
    <property type="molecule type" value="Genomic_DNA"/>
</dbReference>
<dbReference type="PANTHER" id="PTHR37813">
    <property type="entry name" value="FELS-2 PROPHAGE PROTEIN"/>
    <property type="match status" value="1"/>
</dbReference>
<feature type="domain" description="Phage tail tape measure protein" evidence="2">
    <location>
        <begin position="86"/>
        <end position="290"/>
    </location>
</feature>
<gene>
    <name evidence="3" type="ORF">LCGC14_2837380</name>
</gene>
<dbReference type="PANTHER" id="PTHR37813:SF1">
    <property type="entry name" value="FELS-2 PROPHAGE PROTEIN"/>
    <property type="match status" value="1"/>
</dbReference>
<protein>
    <recommendedName>
        <fullName evidence="2">Phage tail tape measure protein domain-containing protein</fullName>
    </recommendedName>
</protein>
<comment type="caution">
    <text evidence="3">The sequence shown here is derived from an EMBL/GenBank/DDBJ whole genome shotgun (WGS) entry which is preliminary data.</text>
</comment>
<name>A0A0F8YCF9_9ZZZZ</name>
<organism evidence="3">
    <name type="scientific">marine sediment metagenome</name>
    <dbReference type="NCBI Taxonomy" id="412755"/>
    <lineage>
        <taxon>unclassified sequences</taxon>
        <taxon>metagenomes</taxon>
        <taxon>ecological metagenomes</taxon>
    </lineage>
</organism>
<keyword evidence="1" id="KW-1188">Viral release from host cell</keyword>